<feature type="signal peptide" evidence="1">
    <location>
        <begin position="1"/>
        <end position="18"/>
    </location>
</feature>
<keyword evidence="1" id="KW-0732">Signal</keyword>
<reference evidence="2" key="1">
    <citation type="submission" date="2021-01" db="EMBL/GenBank/DDBJ databases">
        <title>Genome seq and assembly of Tabrizicola sp. KVB23.</title>
        <authorList>
            <person name="Chhetri G."/>
        </authorList>
    </citation>
    <scope>NUCLEOTIDE SEQUENCE</scope>
    <source>
        <strain evidence="2">KVB23</strain>
    </source>
</reference>
<proteinExistence type="predicted"/>
<accession>A0A8J7MN91</accession>
<dbReference type="Proteomes" id="UP000619033">
    <property type="component" value="Unassembled WGS sequence"/>
</dbReference>
<keyword evidence="3" id="KW-1185">Reference proteome</keyword>
<sequence>MIVRAALAAMSFSCFAGAASAGPIESACLRSDRGAANRALCGCIQQVADFTLQGGDQRRVAGFFKDPEKAQSVKMSKSSSDDAFWERYTAFSAQAEAYCAAQ</sequence>
<evidence type="ECO:0000313" key="2">
    <source>
        <dbReference type="EMBL" id="MBL4926808.1"/>
    </source>
</evidence>
<evidence type="ECO:0008006" key="4">
    <source>
        <dbReference type="Google" id="ProtNLM"/>
    </source>
</evidence>
<gene>
    <name evidence="2" type="ORF">JI744_01695</name>
</gene>
<dbReference type="EMBL" id="JAESVP010000001">
    <property type="protein sequence ID" value="MBL4926808.1"/>
    <property type="molecule type" value="Genomic_DNA"/>
</dbReference>
<comment type="caution">
    <text evidence="2">The sequence shown here is derived from an EMBL/GenBank/DDBJ whole genome shotgun (WGS) entry which is preliminary data.</text>
</comment>
<evidence type="ECO:0000313" key="3">
    <source>
        <dbReference type="Proteomes" id="UP000619033"/>
    </source>
</evidence>
<feature type="chain" id="PRO_5035233797" description="Arginine transporter" evidence="1">
    <location>
        <begin position="19"/>
        <end position="102"/>
    </location>
</feature>
<dbReference type="AlphaFoldDB" id="A0A8J7MN91"/>
<name>A0A8J7MN91_9RHOB</name>
<protein>
    <recommendedName>
        <fullName evidence="4">Arginine transporter</fullName>
    </recommendedName>
</protein>
<organism evidence="2 3">
    <name type="scientific">Fuscibacter oryzae</name>
    <dbReference type="NCBI Taxonomy" id="2803939"/>
    <lineage>
        <taxon>Bacteria</taxon>
        <taxon>Pseudomonadati</taxon>
        <taxon>Pseudomonadota</taxon>
        <taxon>Alphaproteobacteria</taxon>
        <taxon>Rhodobacterales</taxon>
        <taxon>Paracoccaceae</taxon>
        <taxon>Fuscibacter</taxon>
    </lineage>
</organism>
<evidence type="ECO:0000256" key="1">
    <source>
        <dbReference type="SAM" id="SignalP"/>
    </source>
</evidence>